<reference evidence="4 5" key="1">
    <citation type="journal article" date="2016" name="Nat. Commun.">
        <title>Thousands of microbial genomes shed light on interconnected biogeochemical processes in an aquifer system.</title>
        <authorList>
            <person name="Anantharaman K."/>
            <person name="Brown C.T."/>
            <person name="Hug L.A."/>
            <person name="Sharon I."/>
            <person name="Castelle C.J."/>
            <person name="Probst A.J."/>
            <person name="Thomas B.C."/>
            <person name="Singh A."/>
            <person name="Wilkins M.J."/>
            <person name="Karaoz U."/>
            <person name="Brodie E.L."/>
            <person name="Williams K.H."/>
            <person name="Hubbard S.S."/>
            <person name="Banfield J.F."/>
        </authorList>
    </citation>
    <scope>NUCLEOTIDE SEQUENCE [LARGE SCALE GENOMIC DNA]</scope>
</reference>
<feature type="transmembrane region" description="Helical" evidence="1">
    <location>
        <begin position="102"/>
        <end position="123"/>
    </location>
</feature>
<dbReference type="AlphaFoldDB" id="A0A1F5WEW0"/>
<dbReference type="Pfam" id="PF00534">
    <property type="entry name" value="Glycos_transf_1"/>
    <property type="match status" value="1"/>
</dbReference>
<evidence type="ECO:0000259" key="3">
    <source>
        <dbReference type="Pfam" id="PF13439"/>
    </source>
</evidence>
<accession>A0A1F5WEW0</accession>
<feature type="transmembrane region" description="Helical" evidence="1">
    <location>
        <begin position="6"/>
        <end position="25"/>
    </location>
</feature>
<dbReference type="PANTHER" id="PTHR45947">
    <property type="entry name" value="SULFOQUINOVOSYL TRANSFERASE SQD2"/>
    <property type="match status" value="1"/>
</dbReference>
<evidence type="ECO:0000313" key="4">
    <source>
        <dbReference type="EMBL" id="OGF73821.1"/>
    </source>
</evidence>
<comment type="caution">
    <text evidence="4">The sequence shown here is derived from an EMBL/GenBank/DDBJ whole genome shotgun (WGS) entry which is preliminary data.</text>
</comment>
<evidence type="ECO:0000259" key="2">
    <source>
        <dbReference type="Pfam" id="PF00534"/>
    </source>
</evidence>
<keyword evidence="1" id="KW-0472">Membrane</keyword>
<evidence type="ECO:0000256" key="1">
    <source>
        <dbReference type="SAM" id="Phobius"/>
    </source>
</evidence>
<evidence type="ECO:0008006" key="6">
    <source>
        <dbReference type="Google" id="ProtNLM"/>
    </source>
</evidence>
<dbReference type="GO" id="GO:0016757">
    <property type="term" value="F:glycosyltransferase activity"/>
    <property type="evidence" value="ECO:0007669"/>
    <property type="project" value="InterPro"/>
</dbReference>
<dbReference type="CDD" id="cd03801">
    <property type="entry name" value="GT4_PimA-like"/>
    <property type="match status" value="1"/>
</dbReference>
<keyword evidence="1" id="KW-1133">Transmembrane helix</keyword>
<dbReference type="SUPFAM" id="SSF53756">
    <property type="entry name" value="UDP-Glycosyltransferase/glycogen phosphorylase"/>
    <property type="match status" value="1"/>
</dbReference>
<feature type="domain" description="Glycosyltransferase subfamily 4-like N-terminal" evidence="3">
    <location>
        <begin position="18"/>
        <end position="187"/>
    </location>
</feature>
<sequence length="400" mass="45341">MATKPIIFVFTTAYAPFVGGAELAVQEIARRLKNDFEFIIITARQRRDLLKREQVPEGTVRRVGLGLEAIDKLLLPFCGAFLVLRIMQRRRNHFFVSKHHPVMFWGIMISYASIAAFFLKFFYPKVPLVITLQEGNKEWERGLSKWWWRILLRSTKVNHITAISNFLKDRAREAGYKGPIPVVPNGVGERLLKIVPHSSTPGVGGIQTPGVFPRGALVIFSASRLVYKNGIDILLEAAAKLKEEYNFKVILAGDGPERKYLELQTINYKLQTRVTFLGYVPYERLPELYQQSDIFVRPSRSEGLGSAFLEAMAAGCITIGTPVGGIPDFLIDGSTGFLSKPEDSDDLVRVLRKALVMNDDERHAMIQRVRAVVRERYLWDAVAQQMKEIFIKISDPNKSE</sequence>
<protein>
    <recommendedName>
        <fullName evidence="6">Glycosyl transferase family 1 domain-containing protein</fullName>
    </recommendedName>
</protein>
<dbReference type="InterPro" id="IPR050194">
    <property type="entry name" value="Glycosyltransferase_grp1"/>
</dbReference>
<gene>
    <name evidence="4" type="ORF">A3J56_02210</name>
</gene>
<dbReference type="Gene3D" id="3.40.50.2000">
    <property type="entry name" value="Glycogen Phosphorylase B"/>
    <property type="match status" value="2"/>
</dbReference>
<organism evidence="4 5">
    <name type="scientific">Candidatus Giovannonibacteria bacterium RIFCSPHIGHO2_02_FULL_46_20</name>
    <dbReference type="NCBI Taxonomy" id="1798338"/>
    <lineage>
        <taxon>Bacteria</taxon>
        <taxon>Candidatus Giovannoniibacteriota</taxon>
    </lineage>
</organism>
<dbReference type="PANTHER" id="PTHR45947:SF3">
    <property type="entry name" value="SULFOQUINOVOSYL TRANSFERASE SQD2"/>
    <property type="match status" value="1"/>
</dbReference>
<evidence type="ECO:0000313" key="5">
    <source>
        <dbReference type="Proteomes" id="UP000178406"/>
    </source>
</evidence>
<dbReference type="InterPro" id="IPR028098">
    <property type="entry name" value="Glyco_trans_4-like_N"/>
</dbReference>
<dbReference type="Proteomes" id="UP000178406">
    <property type="component" value="Unassembled WGS sequence"/>
</dbReference>
<name>A0A1F5WEW0_9BACT</name>
<proteinExistence type="predicted"/>
<keyword evidence="1" id="KW-0812">Transmembrane</keyword>
<dbReference type="Pfam" id="PF13439">
    <property type="entry name" value="Glyco_transf_4"/>
    <property type="match status" value="1"/>
</dbReference>
<dbReference type="EMBL" id="MFHQ01000036">
    <property type="protein sequence ID" value="OGF73821.1"/>
    <property type="molecule type" value="Genomic_DNA"/>
</dbReference>
<dbReference type="STRING" id="1798338.A3J56_02210"/>
<dbReference type="InterPro" id="IPR001296">
    <property type="entry name" value="Glyco_trans_1"/>
</dbReference>
<feature type="domain" description="Glycosyl transferase family 1" evidence="2">
    <location>
        <begin position="214"/>
        <end position="370"/>
    </location>
</feature>